<protein>
    <submittedName>
        <fullName evidence="2">cAMP-binding domain of CRP or a regulatory subunit of cAMP-dependent protein kinases</fullName>
    </submittedName>
</protein>
<evidence type="ECO:0000313" key="2">
    <source>
        <dbReference type="EMBL" id="SHH33533.1"/>
    </source>
</evidence>
<dbReference type="STRING" id="947013.SAMN04488109_3750"/>
<evidence type="ECO:0000259" key="1">
    <source>
        <dbReference type="PROSITE" id="PS50042"/>
    </source>
</evidence>
<dbReference type="PROSITE" id="PS50042">
    <property type="entry name" value="CNMP_BINDING_3"/>
    <property type="match status" value="1"/>
</dbReference>
<keyword evidence="2" id="KW-0808">Transferase</keyword>
<dbReference type="AlphaFoldDB" id="A0A1M5S6I7"/>
<dbReference type="GO" id="GO:0016301">
    <property type="term" value="F:kinase activity"/>
    <property type="evidence" value="ECO:0007669"/>
    <property type="project" value="UniProtKB-KW"/>
</dbReference>
<gene>
    <name evidence="2" type="ORF">SAMN04488109_3750</name>
</gene>
<dbReference type="Gene3D" id="2.60.120.10">
    <property type="entry name" value="Jelly Rolls"/>
    <property type="match status" value="1"/>
</dbReference>
<sequence length="195" mass="22841">MSDPHEFILQHISRHIVLSEQDIQFFKSVLRHRKLRKRQYLLQAGDVSLYENFVVKGCLRAYTVDNDGTEHIVMFAVEGWWVSDLYSFLTGTPATQNIDALEDTEVFSIEKKDLEKLYQQVPEFNRMFRILLQNAFVAQQQRIIGSISQTAEEQYHSFITKYPTLEQRLPQNQVASYLGLTPETLSRIRKQQAKK</sequence>
<organism evidence="2 3">
    <name type="scientific">Chryseolinea serpens</name>
    <dbReference type="NCBI Taxonomy" id="947013"/>
    <lineage>
        <taxon>Bacteria</taxon>
        <taxon>Pseudomonadati</taxon>
        <taxon>Bacteroidota</taxon>
        <taxon>Cytophagia</taxon>
        <taxon>Cytophagales</taxon>
        <taxon>Fulvivirgaceae</taxon>
        <taxon>Chryseolinea</taxon>
    </lineage>
</organism>
<dbReference type="Pfam" id="PF00027">
    <property type="entry name" value="cNMP_binding"/>
    <property type="match status" value="1"/>
</dbReference>
<reference evidence="2 3" key="1">
    <citation type="submission" date="2016-11" db="EMBL/GenBank/DDBJ databases">
        <authorList>
            <person name="Jaros S."/>
            <person name="Januszkiewicz K."/>
            <person name="Wedrychowicz H."/>
        </authorList>
    </citation>
    <scope>NUCLEOTIDE SEQUENCE [LARGE SCALE GENOMIC DNA]</scope>
    <source>
        <strain evidence="2 3">DSM 24574</strain>
    </source>
</reference>
<keyword evidence="2" id="KW-0418">Kinase</keyword>
<dbReference type="CDD" id="cd00038">
    <property type="entry name" value="CAP_ED"/>
    <property type="match status" value="1"/>
</dbReference>
<dbReference type="SUPFAM" id="SSF51206">
    <property type="entry name" value="cAMP-binding domain-like"/>
    <property type="match status" value="1"/>
</dbReference>
<feature type="domain" description="Cyclic nucleotide-binding" evidence="1">
    <location>
        <begin position="18"/>
        <end position="126"/>
    </location>
</feature>
<dbReference type="InterPro" id="IPR014710">
    <property type="entry name" value="RmlC-like_jellyroll"/>
</dbReference>
<name>A0A1M5S6I7_9BACT</name>
<dbReference type="OrthoDB" id="1933280at2"/>
<evidence type="ECO:0000313" key="3">
    <source>
        <dbReference type="Proteomes" id="UP000184212"/>
    </source>
</evidence>
<dbReference type="Proteomes" id="UP000184212">
    <property type="component" value="Unassembled WGS sequence"/>
</dbReference>
<proteinExistence type="predicted"/>
<dbReference type="EMBL" id="FQWQ01000002">
    <property type="protein sequence ID" value="SHH33533.1"/>
    <property type="molecule type" value="Genomic_DNA"/>
</dbReference>
<accession>A0A1M5S6I7</accession>
<dbReference type="InterPro" id="IPR018490">
    <property type="entry name" value="cNMP-bd_dom_sf"/>
</dbReference>
<dbReference type="InterPro" id="IPR000595">
    <property type="entry name" value="cNMP-bd_dom"/>
</dbReference>
<keyword evidence="3" id="KW-1185">Reference proteome</keyword>
<dbReference type="RefSeq" id="WP_073136857.1">
    <property type="nucleotide sequence ID" value="NZ_FQWQ01000002.1"/>
</dbReference>
<dbReference type="SMART" id="SM00100">
    <property type="entry name" value="cNMP"/>
    <property type="match status" value="1"/>
</dbReference>